<dbReference type="RefSeq" id="WP_070109444.1">
    <property type="nucleotide sequence ID" value="NZ_LZFO01000005.1"/>
</dbReference>
<evidence type="ECO:0000313" key="1">
    <source>
        <dbReference type="EMBL" id="OFI07070.1"/>
    </source>
</evidence>
<evidence type="ECO:0000313" key="2">
    <source>
        <dbReference type="Proteomes" id="UP000175744"/>
    </source>
</evidence>
<comment type="caution">
    <text evidence="1">The sequence shown here is derived from an EMBL/GenBank/DDBJ whole genome shotgun (WGS) entry which is preliminary data.</text>
</comment>
<keyword evidence="2" id="KW-1185">Reference proteome</keyword>
<dbReference type="Proteomes" id="UP000175744">
    <property type="component" value="Unassembled WGS sequence"/>
</dbReference>
<dbReference type="InterPro" id="IPR049811">
    <property type="entry name" value="MJ1673-like_dom"/>
</dbReference>
<evidence type="ECO:0008006" key="3">
    <source>
        <dbReference type="Google" id="ProtNLM"/>
    </source>
</evidence>
<organism evidence="1 2">
    <name type="scientific">Clostridium acetireducens DSM 10703</name>
    <dbReference type="NCBI Taxonomy" id="1121290"/>
    <lineage>
        <taxon>Bacteria</taxon>
        <taxon>Bacillati</taxon>
        <taxon>Bacillota</taxon>
        <taxon>Clostridia</taxon>
        <taxon>Eubacteriales</taxon>
        <taxon>Clostridiaceae</taxon>
        <taxon>Clostridium</taxon>
    </lineage>
</organism>
<dbReference type="STRING" id="1121290.CLAOCE_04750"/>
<accession>A0A1E8F0W5</accession>
<proteinExistence type="predicted"/>
<reference evidence="1 2" key="1">
    <citation type="submission" date="2016-06" db="EMBL/GenBank/DDBJ databases">
        <title>Genome sequence of Clostridium acetireducens DSM 10703.</title>
        <authorList>
            <person name="Poehlein A."/>
            <person name="Fluechter S."/>
            <person name="Duerre P."/>
            <person name="Daniel R."/>
        </authorList>
    </citation>
    <scope>NUCLEOTIDE SEQUENCE [LARGE SCALE GENOMIC DNA]</scope>
    <source>
        <strain evidence="1 2">DSM 10703</strain>
    </source>
</reference>
<protein>
    <recommendedName>
        <fullName evidence="3">CRISPR-associated protein</fullName>
    </recommendedName>
</protein>
<dbReference type="NCBIfam" id="NF040559">
    <property type="entry name" value="CAS_Csx20"/>
    <property type="match status" value="1"/>
</dbReference>
<dbReference type="EMBL" id="LZFO01000005">
    <property type="protein sequence ID" value="OFI07070.1"/>
    <property type="molecule type" value="Genomic_DNA"/>
</dbReference>
<dbReference type="OrthoDB" id="9811802at2"/>
<gene>
    <name evidence="1" type="ORF">CLOACE_04750</name>
</gene>
<sequence>MKNMFLLFSHTLTEEQVKDAKENFGIKEFIYLPKELQKMWSNVPIEEYSYNYEKPFINFLENNATEEDLVLIEGEYGITFKIVNWCLNNNLKAVYSCTKREFRSNCLSDGKIQNVHFFKHIRFKVYEF</sequence>
<dbReference type="AlphaFoldDB" id="A0A1E8F0W5"/>
<name>A0A1E8F0W5_9CLOT</name>